<name>A0A484M2S7_9ASTE</name>
<evidence type="ECO:0000313" key="2">
    <source>
        <dbReference type="EMBL" id="VFQ83101.1"/>
    </source>
</evidence>
<feature type="region of interest" description="Disordered" evidence="1">
    <location>
        <begin position="59"/>
        <end position="93"/>
    </location>
</feature>
<evidence type="ECO:0000256" key="1">
    <source>
        <dbReference type="SAM" id="MobiDB-lite"/>
    </source>
</evidence>
<proteinExistence type="predicted"/>
<protein>
    <submittedName>
        <fullName evidence="2">Uncharacterized protein</fullName>
    </submittedName>
</protein>
<keyword evidence="3" id="KW-1185">Reference proteome</keyword>
<dbReference type="Proteomes" id="UP000595140">
    <property type="component" value="Unassembled WGS sequence"/>
</dbReference>
<dbReference type="EMBL" id="OOIL02002535">
    <property type="protein sequence ID" value="VFQ83101.1"/>
    <property type="molecule type" value="Genomic_DNA"/>
</dbReference>
<dbReference type="AlphaFoldDB" id="A0A484M2S7"/>
<accession>A0A484M2S7</accession>
<organism evidence="2 3">
    <name type="scientific">Cuscuta campestris</name>
    <dbReference type="NCBI Taxonomy" id="132261"/>
    <lineage>
        <taxon>Eukaryota</taxon>
        <taxon>Viridiplantae</taxon>
        <taxon>Streptophyta</taxon>
        <taxon>Embryophyta</taxon>
        <taxon>Tracheophyta</taxon>
        <taxon>Spermatophyta</taxon>
        <taxon>Magnoliopsida</taxon>
        <taxon>eudicotyledons</taxon>
        <taxon>Gunneridae</taxon>
        <taxon>Pentapetalae</taxon>
        <taxon>asterids</taxon>
        <taxon>lamiids</taxon>
        <taxon>Solanales</taxon>
        <taxon>Convolvulaceae</taxon>
        <taxon>Cuscuteae</taxon>
        <taxon>Cuscuta</taxon>
        <taxon>Cuscuta subgen. Grammica</taxon>
        <taxon>Cuscuta sect. Cleistogrammica</taxon>
    </lineage>
</organism>
<reference evidence="2 3" key="1">
    <citation type="submission" date="2018-04" db="EMBL/GenBank/DDBJ databases">
        <authorList>
            <person name="Vogel A."/>
        </authorList>
    </citation>
    <scope>NUCLEOTIDE SEQUENCE [LARGE SCALE GENOMIC DNA]</scope>
</reference>
<gene>
    <name evidence="2" type="ORF">CCAM_LOCUS24877</name>
</gene>
<evidence type="ECO:0000313" key="3">
    <source>
        <dbReference type="Proteomes" id="UP000595140"/>
    </source>
</evidence>
<sequence length="215" mass="23519">MVRAYVVLKEDTPPLPSLLYLINYALTDQEFKQYLGDRTDTNLPTLEDIFEDIDEAEMDVEPTPHSNNPTDADEEAGKPETSQGPGKAIPGNLTLPLSPVTGSAIVSVSRRLSLSKSPAKQIRPSNCSPVPFLVAYGEDFSESPGEVAAQIHCSAISVRQSLFPVVCEEGLSDSPVEVAAQIHQFRSDSHILVRLFTQIRHAVYPSLFPIVCEEV</sequence>